<sequence length="112" mass="12981">MINVYLDDMRRCPKGFVHARTYEECVELLKECKINVLSLDHDLGIGQPTGMDVVRYMVEHHLYASEIYLHTSSETGRKYMFQHLYTNKPNDVKVYNFPVPDEVLEQIGQSAG</sequence>
<organism evidence="2 3">
    <name type="scientific">Ferviditalea candida</name>
    <dbReference type="NCBI Taxonomy" id="3108399"/>
    <lineage>
        <taxon>Bacteria</taxon>
        <taxon>Bacillati</taxon>
        <taxon>Bacillota</taxon>
        <taxon>Bacilli</taxon>
        <taxon>Bacillales</taxon>
        <taxon>Paenibacillaceae</taxon>
        <taxon>Ferviditalea</taxon>
    </lineage>
</organism>
<name>A0ABU5ZJJ9_9BACL</name>
<evidence type="ECO:0000313" key="2">
    <source>
        <dbReference type="EMBL" id="MEB3102699.1"/>
    </source>
</evidence>
<dbReference type="Proteomes" id="UP001310386">
    <property type="component" value="Unassembled WGS sequence"/>
</dbReference>
<keyword evidence="3" id="KW-1185">Reference proteome</keyword>
<dbReference type="Pfam" id="PF20274">
    <property type="entry name" value="cREC_REC"/>
    <property type="match status" value="1"/>
</dbReference>
<proteinExistence type="predicted"/>
<evidence type="ECO:0000259" key="1">
    <source>
        <dbReference type="Pfam" id="PF20274"/>
    </source>
</evidence>
<gene>
    <name evidence="2" type="ORF">VF724_13595</name>
</gene>
<dbReference type="InterPro" id="IPR046909">
    <property type="entry name" value="cREC_REC"/>
</dbReference>
<comment type="caution">
    <text evidence="2">The sequence shown here is derived from an EMBL/GenBank/DDBJ whole genome shotgun (WGS) entry which is preliminary data.</text>
</comment>
<protein>
    <submittedName>
        <fullName evidence="2">Cyclic-phosphate processing receiver domain-containing protein</fullName>
    </submittedName>
</protein>
<feature type="domain" description="Cyclic-phosphate processing Receiver" evidence="1">
    <location>
        <begin position="2"/>
        <end position="85"/>
    </location>
</feature>
<dbReference type="RefSeq" id="WP_371754821.1">
    <property type="nucleotide sequence ID" value="NZ_JAYJLD010000021.1"/>
</dbReference>
<accession>A0ABU5ZJJ9</accession>
<evidence type="ECO:0000313" key="3">
    <source>
        <dbReference type="Proteomes" id="UP001310386"/>
    </source>
</evidence>
<reference evidence="2" key="1">
    <citation type="submission" date="2023-12" db="EMBL/GenBank/DDBJ databases">
        <title>Fervidustalea candida gen. nov., sp. nov., a novel member of the family Paenibacillaceae isolated from a geothermal area.</title>
        <authorList>
            <person name="Li W.-J."/>
            <person name="Jiao J.-Y."/>
            <person name="Chen Y."/>
        </authorList>
    </citation>
    <scope>NUCLEOTIDE SEQUENCE</scope>
    <source>
        <strain evidence="2">SYSU GA230002</strain>
    </source>
</reference>
<dbReference type="EMBL" id="JAYJLD010000021">
    <property type="protein sequence ID" value="MEB3102699.1"/>
    <property type="molecule type" value="Genomic_DNA"/>
</dbReference>